<dbReference type="KEGG" id="rti:DC20_11990"/>
<evidence type="ECO:0000313" key="2">
    <source>
        <dbReference type="EMBL" id="ALI99562.1"/>
    </source>
</evidence>
<dbReference type="STRING" id="512763.DC20_11990"/>
<organism evidence="2 3">
    <name type="scientific">Rufibacter tibetensis</name>
    <dbReference type="NCBI Taxonomy" id="512763"/>
    <lineage>
        <taxon>Bacteria</taxon>
        <taxon>Pseudomonadati</taxon>
        <taxon>Bacteroidota</taxon>
        <taxon>Cytophagia</taxon>
        <taxon>Cytophagales</taxon>
        <taxon>Hymenobacteraceae</taxon>
        <taxon>Rufibacter</taxon>
    </lineage>
</organism>
<name>A0A0P0CSS9_9BACT</name>
<feature type="transmembrane region" description="Helical" evidence="1">
    <location>
        <begin position="6"/>
        <end position="27"/>
    </location>
</feature>
<dbReference type="EMBL" id="CP012643">
    <property type="protein sequence ID" value="ALI99562.1"/>
    <property type="molecule type" value="Genomic_DNA"/>
</dbReference>
<evidence type="ECO:0000256" key="1">
    <source>
        <dbReference type="SAM" id="Phobius"/>
    </source>
</evidence>
<keyword evidence="1" id="KW-0472">Membrane</keyword>
<keyword evidence="1" id="KW-0812">Transmembrane</keyword>
<keyword evidence="1" id="KW-1133">Transmembrane helix</keyword>
<evidence type="ECO:0000313" key="3">
    <source>
        <dbReference type="Proteomes" id="UP000061382"/>
    </source>
</evidence>
<gene>
    <name evidence="2" type="ORF">DC20_11990</name>
</gene>
<evidence type="ECO:0008006" key="4">
    <source>
        <dbReference type="Google" id="ProtNLM"/>
    </source>
</evidence>
<reference evidence="2 3" key="1">
    <citation type="submission" date="2015-08" db="EMBL/GenBank/DDBJ databases">
        <title>Complete genome sequence of Rufibacter tibetensis strain 1351t, a radiation-resistant bacterium from tibet plateau.</title>
        <authorList>
            <person name="Dai J."/>
        </authorList>
    </citation>
    <scope>NUCLEOTIDE SEQUENCE [LARGE SCALE GENOMIC DNA]</scope>
    <source>
        <strain evidence="2 3">1351</strain>
    </source>
</reference>
<dbReference type="PATRIC" id="fig|512763.3.peg.2629"/>
<dbReference type="Proteomes" id="UP000061382">
    <property type="component" value="Chromosome"/>
</dbReference>
<dbReference type="AlphaFoldDB" id="A0A0P0CSS9"/>
<accession>A0A0P0CSS9</accession>
<dbReference type="OrthoDB" id="893974at2"/>
<keyword evidence="3" id="KW-1185">Reference proteome</keyword>
<dbReference type="RefSeq" id="WP_062544045.1">
    <property type="nucleotide sequence ID" value="NZ_CP012643.1"/>
</dbReference>
<protein>
    <recommendedName>
        <fullName evidence="4">TIGR02588 family protein</fullName>
    </recommendedName>
</protein>
<proteinExistence type="predicted"/>
<sequence length="125" mass="14321">MKKNPLEWFVFGLSVALILALMGYLGVKAFDYRDTPPDLHVKIFPEKARSNQNIHRVELVNLGEQTAENVLVEITLYQEGKEIDKAELSFPLAPKESVQEAWITFKKQKHGNQRMSVHVLGYNKP</sequence>